<evidence type="ECO:0000313" key="2">
    <source>
        <dbReference type="EnsemblMetazoa" id="MESCA005612-PA"/>
    </source>
</evidence>
<feature type="compositionally biased region" description="Polar residues" evidence="1">
    <location>
        <begin position="50"/>
        <end position="59"/>
    </location>
</feature>
<sequence>MPGRGTDQNLAHLKNQIGGGLDVTMNCTSYTNIQTMGRSCGKNVAKFTSEKSTSINKQVTENEDATVPDG</sequence>
<reference evidence="3" key="1">
    <citation type="submission" date="2013-02" db="EMBL/GenBank/DDBJ databases">
        <authorList>
            <person name="Hughes D."/>
        </authorList>
    </citation>
    <scope>NUCLEOTIDE SEQUENCE</scope>
    <source>
        <strain>Durham</strain>
        <strain evidence="3">NC isolate 2 -- Noor lab</strain>
    </source>
</reference>
<dbReference type="AlphaFoldDB" id="T1GPS1"/>
<evidence type="ECO:0000256" key="1">
    <source>
        <dbReference type="SAM" id="MobiDB-lite"/>
    </source>
</evidence>
<keyword evidence="3" id="KW-1185">Reference proteome</keyword>
<accession>T1GPS1</accession>
<dbReference type="Proteomes" id="UP000015102">
    <property type="component" value="Unassembled WGS sequence"/>
</dbReference>
<proteinExistence type="predicted"/>
<organism evidence="2 3">
    <name type="scientific">Megaselia scalaris</name>
    <name type="common">Humpbacked fly</name>
    <name type="synonym">Phora scalaris</name>
    <dbReference type="NCBI Taxonomy" id="36166"/>
    <lineage>
        <taxon>Eukaryota</taxon>
        <taxon>Metazoa</taxon>
        <taxon>Ecdysozoa</taxon>
        <taxon>Arthropoda</taxon>
        <taxon>Hexapoda</taxon>
        <taxon>Insecta</taxon>
        <taxon>Pterygota</taxon>
        <taxon>Neoptera</taxon>
        <taxon>Endopterygota</taxon>
        <taxon>Diptera</taxon>
        <taxon>Brachycera</taxon>
        <taxon>Muscomorpha</taxon>
        <taxon>Platypezoidea</taxon>
        <taxon>Phoridae</taxon>
        <taxon>Megaseliini</taxon>
        <taxon>Megaselia</taxon>
    </lineage>
</organism>
<dbReference type="EnsemblMetazoa" id="MESCA005612-RA">
    <property type="protein sequence ID" value="MESCA005612-PA"/>
    <property type="gene ID" value="MESCA005612"/>
</dbReference>
<reference evidence="2" key="2">
    <citation type="submission" date="2015-06" db="UniProtKB">
        <authorList>
            <consortium name="EnsemblMetazoa"/>
        </authorList>
    </citation>
    <scope>IDENTIFICATION</scope>
</reference>
<feature type="compositionally biased region" description="Acidic residues" evidence="1">
    <location>
        <begin position="61"/>
        <end position="70"/>
    </location>
</feature>
<protein>
    <submittedName>
        <fullName evidence="2">Uncharacterized protein</fullName>
    </submittedName>
</protein>
<name>T1GPS1_MEGSC</name>
<dbReference type="EMBL" id="CAQQ02178100">
    <property type="status" value="NOT_ANNOTATED_CDS"/>
    <property type="molecule type" value="Genomic_DNA"/>
</dbReference>
<dbReference type="HOGENOM" id="CLU_2760727_0_0_1"/>
<feature type="region of interest" description="Disordered" evidence="1">
    <location>
        <begin position="48"/>
        <end position="70"/>
    </location>
</feature>
<evidence type="ECO:0000313" key="3">
    <source>
        <dbReference type="Proteomes" id="UP000015102"/>
    </source>
</evidence>